<dbReference type="VEuPathDB" id="VectorBase:CSON006301"/>
<accession>A0A336MV07</accession>
<proteinExistence type="predicted"/>
<sequence length="402" mass="46876">MSEELAKSGLYVDDFYMLRVLEPEIANETNDLKDECSNFGEKLSEFNKIAETFIDIAENYAKQVEEAKLKTISTLNKVNTMSKQREQEQQQIQNQIIELMIELDHDKRNWNGTWFPQNPNAAIKKLESFQKTLIDVNENNNATGVWKGKWFPHEPHPDAEPLKHEKTQLKKHPDLIKMGVADPVCDDGNTNLATDFDPNDVTFHEEFLCTRPFKFKEFKPNKTRKAHHLSYNIPKGYRFNHICMNETIEYKENIPTYGDHRKLWAAWGEYKFLPKQRWIHNLEHGGIVMLYHPCALQYEVQKLKDIVANCLYRHIITPYSDLTAERPLALVAWENSVEMSVVSTEIAVSFIRKYALQAPEKLPDQGQYQHMLIKNSTIISDYHDSRLCPYQLELNGDKNGPF</sequence>
<name>A0A336MV07_CULSO</name>
<protein>
    <submittedName>
        <fullName evidence="1">CSON006301 protein</fullName>
    </submittedName>
</protein>
<dbReference type="PANTHER" id="PTHR34179:SF1">
    <property type="entry name" value="TUMOR PROTEIN P53-INDUCIBLE PROTEIN 13"/>
    <property type="match status" value="1"/>
</dbReference>
<reference evidence="1" key="1">
    <citation type="submission" date="2018-07" db="EMBL/GenBank/DDBJ databases">
        <authorList>
            <person name="Quirk P.G."/>
            <person name="Krulwich T.A."/>
        </authorList>
    </citation>
    <scope>NUCLEOTIDE SEQUENCE</scope>
</reference>
<dbReference type="InterPro" id="IPR021454">
    <property type="entry name" value="DUF3105"/>
</dbReference>
<evidence type="ECO:0000313" key="1">
    <source>
        <dbReference type="EMBL" id="SSX33341.1"/>
    </source>
</evidence>
<organism evidence="1">
    <name type="scientific">Culicoides sonorensis</name>
    <name type="common">Biting midge</name>
    <dbReference type="NCBI Taxonomy" id="179676"/>
    <lineage>
        <taxon>Eukaryota</taxon>
        <taxon>Metazoa</taxon>
        <taxon>Ecdysozoa</taxon>
        <taxon>Arthropoda</taxon>
        <taxon>Hexapoda</taxon>
        <taxon>Insecta</taxon>
        <taxon>Pterygota</taxon>
        <taxon>Neoptera</taxon>
        <taxon>Endopterygota</taxon>
        <taxon>Diptera</taxon>
        <taxon>Nematocera</taxon>
        <taxon>Chironomoidea</taxon>
        <taxon>Ceratopogonidae</taxon>
        <taxon>Ceratopogoninae</taxon>
        <taxon>Culicoides</taxon>
        <taxon>Monoculicoides</taxon>
    </lineage>
</organism>
<dbReference type="Pfam" id="PF14931">
    <property type="entry name" value="IFT20"/>
    <property type="match status" value="1"/>
</dbReference>
<dbReference type="InterPro" id="IPR028172">
    <property type="entry name" value="FT20"/>
</dbReference>
<dbReference type="PANTHER" id="PTHR34179">
    <property type="entry name" value="TUMOR PROTEIN P53-INDUCIBLE PROTEIN 13"/>
    <property type="match status" value="1"/>
</dbReference>
<dbReference type="Pfam" id="PF11303">
    <property type="entry name" value="DUF3105"/>
    <property type="match status" value="1"/>
</dbReference>
<gene>
    <name evidence="1" type="primary">CSON006301</name>
</gene>
<dbReference type="OMA" id="CMNQKIE"/>
<dbReference type="GO" id="GO:0005737">
    <property type="term" value="C:cytoplasm"/>
    <property type="evidence" value="ECO:0007669"/>
    <property type="project" value="TreeGrafter"/>
</dbReference>
<dbReference type="EMBL" id="UFQT01002380">
    <property type="protein sequence ID" value="SSX33341.1"/>
    <property type="molecule type" value="Genomic_DNA"/>
</dbReference>
<dbReference type="AlphaFoldDB" id="A0A336MV07"/>